<dbReference type="PANTHER" id="PTHR24404">
    <property type="entry name" value="ZINC FINGER PROTEIN"/>
    <property type="match status" value="1"/>
</dbReference>
<proteinExistence type="predicted"/>
<evidence type="ECO:0000256" key="8">
    <source>
        <dbReference type="PROSITE-ProRule" id="PRU00042"/>
    </source>
</evidence>
<dbReference type="Pfam" id="PF12874">
    <property type="entry name" value="zf-met"/>
    <property type="match status" value="1"/>
</dbReference>
<evidence type="ECO:0000313" key="11">
    <source>
        <dbReference type="Proteomes" id="UP000198287"/>
    </source>
</evidence>
<feature type="domain" description="C2H2-type" evidence="9">
    <location>
        <begin position="258"/>
        <end position="285"/>
    </location>
</feature>
<protein>
    <submittedName>
        <fullName evidence="10">Zinc finger and BTB domain-containing protein 11</fullName>
    </submittedName>
</protein>
<dbReference type="InterPro" id="IPR013087">
    <property type="entry name" value="Znf_C2H2_type"/>
</dbReference>
<evidence type="ECO:0000259" key="9">
    <source>
        <dbReference type="PROSITE" id="PS50157"/>
    </source>
</evidence>
<dbReference type="Proteomes" id="UP000198287">
    <property type="component" value="Unassembled WGS sequence"/>
</dbReference>
<keyword evidence="2" id="KW-0479">Metal-binding</keyword>
<dbReference type="GO" id="GO:0006357">
    <property type="term" value="P:regulation of transcription by RNA polymerase II"/>
    <property type="evidence" value="ECO:0007669"/>
    <property type="project" value="TreeGrafter"/>
</dbReference>
<comment type="subcellular location">
    <subcellularLocation>
        <location evidence="1">Nucleus</location>
    </subcellularLocation>
</comment>
<dbReference type="EMBL" id="LNIX01000005">
    <property type="protein sequence ID" value="OXA53436.1"/>
    <property type="molecule type" value="Genomic_DNA"/>
</dbReference>
<dbReference type="AlphaFoldDB" id="A0A226E9Y6"/>
<gene>
    <name evidence="10" type="ORF">Fcan01_11415</name>
</gene>
<feature type="domain" description="C2H2-type" evidence="9">
    <location>
        <begin position="370"/>
        <end position="393"/>
    </location>
</feature>
<dbReference type="GO" id="GO:0005634">
    <property type="term" value="C:nucleus"/>
    <property type="evidence" value="ECO:0007669"/>
    <property type="project" value="UniProtKB-SubCell"/>
</dbReference>
<dbReference type="InterPro" id="IPR036236">
    <property type="entry name" value="Znf_C2H2_sf"/>
</dbReference>
<evidence type="ECO:0000256" key="5">
    <source>
        <dbReference type="ARBA" id="ARBA00022833"/>
    </source>
</evidence>
<keyword evidence="3" id="KW-0677">Repeat</keyword>
<sequence>MANSNRLRWMCEICEDYLPHEPAIALHILEKHEINILILEDDVTMGLLKLNLSKKSQFWQRVEFFGSNVPMFDDLSIDEENENGDVDEKIEVYDHMDDDEEQVDDEDDLIGDSDDRTATAITDTPLQTCYICEGKFPQKKPYTPTVKNTKGKNLSKLENDSKKLAELSRGFMRQRRNWRREVYQPPKIIQCPHCPRTCNWPAQMRRHIVWHKSVILTTFTRQFSCDLCTTRLKSERGLKNHRWTVHAIRPQRSEKETFVCPQCNYVAKSENNLKNHLNKHTGVKPHSCEAGCGAKFSVKGNMLAHVRSRCTIARQTGLAAKFQANQDEALAKKKSWKVIPGGMDCTACGKKCTSLGQYEAHYRTHGSGKCKCSICAVGFEHSSSLGMHRKEAHPELLVVQCVQCEEKFQDETMMKNHLRKVHRLKRTIRLPETKVGGRGCEDEAEVVDCNTNNGQDVDPLMF</sequence>
<keyword evidence="11" id="KW-1185">Reference proteome</keyword>
<reference evidence="10 11" key="1">
    <citation type="submission" date="2015-12" db="EMBL/GenBank/DDBJ databases">
        <title>The genome of Folsomia candida.</title>
        <authorList>
            <person name="Faddeeva A."/>
            <person name="Derks M.F."/>
            <person name="Anvar Y."/>
            <person name="Smit S."/>
            <person name="Van Straalen N."/>
            <person name="Roelofs D."/>
        </authorList>
    </citation>
    <scope>NUCLEOTIDE SEQUENCE [LARGE SCALE GENOMIC DNA]</scope>
    <source>
        <strain evidence="10 11">VU population</strain>
        <tissue evidence="10">Whole body</tissue>
    </source>
</reference>
<evidence type="ECO:0000256" key="1">
    <source>
        <dbReference type="ARBA" id="ARBA00004123"/>
    </source>
</evidence>
<dbReference type="OrthoDB" id="4737882at2759"/>
<evidence type="ECO:0000313" key="10">
    <source>
        <dbReference type="EMBL" id="OXA53436.1"/>
    </source>
</evidence>
<feature type="domain" description="C2H2-type" evidence="9">
    <location>
        <begin position="343"/>
        <end position="370"/>
    </location>
</feature>
<name>A0A226E9Y6_FOLCA</name>
<keyword evidence="5" id="KW-0862">Zinc</keyword>
<dbReference type="SMART" id="SM00355">
    <property type="entry name" value="ZnF_C2H2"/>
    <property type="match status" value="8"/>
</dbReference>
<dbReference type="PROSITE" id="PS00028">
    <property type="entry name" value="ZINC_FINGER_C2H2_1"/>
    <property type="match status" value="4"/>
</dbReference>
<keyword evidence="4 8" id="KW-0863">Zinc-finger</keyword>
<evidence type="ECO:0000256" key="4">
    <source>
        <dbReference type="ARBA" id="ARBA00022771"/>
    </source>
</evidence>
<evidence type="ECO:0000256" key="2">
    <source>
        <dbReference type="ARBA" id="ARBA00022723"/>
    </source>
</evidence>
<dbReference type="Pfam" id="PF00096">
    <property type="entry name" value="zf-C2H2"/>
    <property type="match status" value="1"/>
</dbReference>
<dbReference type="InterPro" id="IPR050589">
    <property type="entry name" value="Ikaros_C2H2-ZF"/>
</dbReference>
<dbReference type="PROSITE" id="PS50157">
    <property type="entry name" value="ZINC_FINGER_C2H2_2"/>
    <property type="match status" value="4"/>
</dbReference>
<keyword evidence="7" id="KW-0539">Nucleus</keyword>
<dbReference type="GO" id="GO:0003700">
    <property type="term" value="F:DNA-binding transcription factor activity"/>
    <property type="evidence" value="ECO:0007669"/>
    <property type="project" value="TreeGrafter"/>
</dbReference>
<evidence type="ECO:0000256" key="3">
    <source>
        <dbReference type="ARBA" id="ARBA00022737"/>
    </source>
</evidence>
<dbReference type="GO" id="GO:0000978">
    <property type="term" value="F:RNA polymerase II cis-regulatory region sequence-specific DNA binding"/>
    <property type="evidence" value="ECO:0007669"/>
    <property type="project" value="TreeGrafter"/>
</dbReference>
<dbReference type="PANTHER" id="PTHR24404:SF114">
    <property type="entry name" value="KLUMPFUSS, ISOFORM B-RELATED"/>
    <property type="match status" value="1"/>
</dbReference>
<comment type="caution">
    <text evidence="10">The sequence shown here is derived from an EMBL/GenBank/DDBJ whole genome shotgun (WGS) entry which is preliminary data.</text>
</comment>
<feature type="domain" description="C2H2-type" evidence="9">
    <location>
        <begin position="399"/>
        <end position="427"/>
    </location>
</feature>
<evidence type="ECO:0000256" key="7">
    <source>
        <dbReference type="ARBA" id="ARBA00023242"/>
    </source>
</evidence>
<accession>A0A226E9Y6</accession>
<dbReference type="SUPFAM" id="SSF57667">
    <property type="entry name" value="beta-beta-alpha zinc fingers"/>
    <property type="match status" value="2"/>
</dbReference>
<keyword evidence="6" id="KW-0238">DNA-binding</keyword>
<organism evidence="10 11">
    <name type="scientific">Folsomia candida</name>
    <name type="common">Springtail</name>
    <dbReference type="NCBI Taxonomy" id="158441"/>
    <lineage>
        <taxon>Eukaryota</taxon>
        <taxon>Metazoa</taxon>
        <taxon>Ecdysozoa</taxon>
        <taxon>Arthropoda</taxon>
        <taxon>Hexapoda</taxon>
        <taxon>Collembola</taxon>
        <taxon>Entomobryomorpha</taxon>
        <taxon>Isotomoidea</taxon>
        <taxon>Isotomidae</taxon>
        <taxon>Proisotominae</taxon>
        <taxon>Folsomia</taxon>
    </lineage>
</organism>
<dbReference type="GO" id="GO:0008270">
    <property type="term" value="F:zinc ion binding"/>
    <property type="evidence" value="ECO:0007669"/>
    <property type="project" value="UniProtKB-KW"/>
</dbReference>
<dbReference type="Gene3D" id="3.30.160.60">
    <property type="entry name" value="Classic Zinc Finger"/>
    <property type="match status" value="4"/>
</dbReference>
<evidence type="ECO:0000256" key="6">
    <source>
        <dbReference type="ARBA" id="ARBA00023125"/>
    </source>
</evidence>